<organism evidence="2">
    <name type="scientific">Lepeophtheirus salmonis</name>
    <name type="common">Salmon louse</name>
    <name type="synonym">Caligus salmonis</name>
    <dbReference type="NCBI Taxonomy" id="72036"/>
    <lineage>
        <taxon>Eukaryota</taxon>
        <taxon>Metazoa</taxon>
        <taxon>Ecdysozoa</taxon>
        <taxon>Arthropoda</taxon>
        <taxon>Crustacea</taxon>
        <taxon>Multicrustacea</taxon>
        <taxon>Hexanauplia</taxon>
        <taxon>Copepoda</taxon>
        <taxon>Siphonostomatoida</taxon>
        <taxon>Caligidae</taxon>
        <taxon>Lepeophtheirus</taxon>
    </lineage>
</organism>
<dbReference type="AlphaFoldDB" id="A0A0K2T608"/>
<evidence type="ECO:0000256" key="1">
    <source>
        <dbReference type="SAM" id="Phobius"/>
    </source>
</evidence>
<keyword evidence="1" id="KW-1133">Transmembrane helix</keyword>
<accession>A0A0K2T608</accession>
<sequence length="86" mass="9359">MKLNPRAIGKPRAPTSGSKVAAVVISVVVGATGIACDRAEVGRMTHFRDRSALFGSDHVAGAPPSWGKANYAFKFNEDDRFFRFFK</sequence>
<keyword evidence="1" id="KW-0472">Membrane</keyword>
<name>A0A0K2T608_LEPSM</name>
<protein>
    <submittedName>
        <fullName evidence="2">Uncharacterized protein</fullName>
    </submittedName>
</protein>
<keyword evidence="1" id="KW-0812">Transmembrane</keyword>
<reference evidence="2" key="1">
    <citation type="submission" date="2014-05" db="EMBL/GenBank/DDBJ databases">
        <authorList>
            <person name="Chronopoulou M."/>
        </authorList>
    </citation>
    <scope>NUCLEOTIDE SEQUENCE</scope>
    <source>
        <tissue evidence="2">Whole organism</tissue>
    </source>
</reference>
<evidence type="ECO:0000313" key="2">
    <source>
        <dbReference type="EMBL" id="CDW21463.1"/>
    </source>
</evidence>
<feature type="transmembrane region" description="Helical" evidence="1">
    <location>
        <begin position="20"/>
        <end position="41"/>
    </location>
</feature>
<proteinExistence type="predicted"/>
<dbReference type="EMBL" id="HACA01004102">
    <property type="protein sequence ID" value="CDW21463.1"/>
    <property type="molecule type" value="Transcribed_RNA"/>
</dbReference>